<feature type="region of interest" description="Disordered" evidence="1">
    <location>
        <begin position="66"/>
        <end position="86"/>
    </location>
</feature>
<proteinExistence type="predicted"/>
<comment type="caution">
    <text evidence="3">The sequence shown here is derived from an EMBL/GenBank/DDBJ whole genome shotgun (WGS) entry which is preliminary data.</text>
</comment>
<dbReference type="InterPro" id="IPR007489">
    <property type="entry name" value="RocS-like_C"/>
</dbReference>
<feature type="domain" description="Regulator of chromosome segregation-like C-terminal" evidence="2">
    <location>
        <begin position="110"/>
        <end position="146"/>
    </location>
</feature>
<accession>A0A6V7RMT2</accession>
<protein>
    <recommendedName>
        <fullName evidence="2">Regulator of chromosome segregation-like C-terminal domain-containing protein</fullName>
    </recommendedName>
</protein>
<dbReference type="EMBL" id="CAJEWB010000014">
    <property type="protein sequence ID" value="CAD2079712.1"/>
    <property type="molecule type" value="Genomic_DNA"/>
</dbReference>
<feature type="compositionally biased region" description="Polar residues" evidence="1">
    <location>
        <begin position="66"/>
        <end position="83"/>
    </location>
</feature>
<evidence type="ECO:0000256" key="1">
    <source>
        <dbReference type="SAM" id="MobiDB-lite"/>
    </source>
</evidence>
<dbReference type="Proteomes" id="UP000588186">
    <property type="component" value="Unassembled WGS sequence"/>
</dbReference>
<evidence type="ECO:0000259" key="2">
    <source>
        <dbReference type="Pfam" id="PF04394"/>
    </source>
</evidence>
<evidence type="ECO:0000313" key="4">
    <source>
        <dbReference type="Proteomes" id="UP000588186"/>
    </source>
</evidence>
<name>A0A6V7RMT2_9BACL</name>
<reference evidence="3 4" key="1">
    <citation type="submission" date="2020-07" db="EMBL/GenBank/DDBJ databases">
        <authorList>
            <person name="Criscuolo A."/>
        </authorList>
    </citation>
    <scope>NUCLEOTIDE SEQUENCE [LARGE SCALE GENOMIC DNA]</scope>
    <source>
        <strain evidence="3">CIP107946</strain>
    </source>
</reference>
<dbReference type="AlphaFoldDB" id="A0A6V7RMT2"/>
<feature type="compositionally biased region" description="Polar residues" evidence="1">
    <location>
        <begin position="164"/>
        <end position="177"/>
    </location>
</feature>
<evidence type="ECO:0000313" key="3">
    <source>
        <dbReference type="EMBL" id="CAD2079712.1"/>
    </source>
</evidence>
<sequence length="188" mass="22193">MAEIYGMKDLSELLDQSRIQVRRKIEKLNIKAINEDTREYATEPLQYDYDTYLRLAKEFNVPINETENEQASTTNVQGSTSDVQVDKGNNDREIIEILERELQGYKKIVDKKDEQIKELNKLLDQQQQLTLMFNTEVEKLNLKVQELVEQENEEQIKKTEDEQASTTNVQGSTSDVQAENKRKWWKFW</sequence>
<organism evidence="3 4">
    <name type="scientific">Phocicoccus pinnipedialis</name>
    <dbReference type="NCBI Taxonomy" id="110845"/>
    <lineage>
        <taxon>Bacteria</taxon>
        <taxon>Bacillati</taxon>
        <taxon>Bacillota</taxon>
        <taxon>Bacilli</taxon>
        <taxon>Bacillales</taxon>
        <taxon>Salinicoccaceae</taxon>
        <taxon>Phocicoccus</taxon>
    </lineage>
</organism>
<gene>
    <name evidence="3" type="ORF">JEOPIN946_01605</name>
</gene>
<dbReference type="RefSeq" id="WP_186078420.1">
    <property type="nucleotide sequence ID" value="NZ_CAJEWB010000014.1"/>
</dbReference>
<keyword evidence="4" id="KW-1185">Reference proteome</keyword>
<feature type="region of interest" description="Disordered" evidence="1">
    <location>
        <begin position="153"/>
        <end position="179"/>
    </location>
</feature>
<dbReference type="Pfam" id="PF04394">
    <property type="entry name" value="DUF536"/>
    <property type="match status" value="1"/>
</dbReference>